<reference evidence="1 2" key="1">
    <citation type="submission" date="2018-12" db="EMBL/GenBank/DDBJ databases">
        <title>Venturia inaequalis Genome Resource.</title>
        <authorList>
            <person name="Lichtner F.J."/>
        </authorList>
    </citation>
    <scope>NUCLEOTIDE SEQUENCE [LARGE SCALE GENOMIC DNA]</scope>
    <source>
        <strain evidence="1 2">120213</strain>
    </source>
</reference>
<evidence type="ECO:0000313" key="1">
    <source>
        <dbReference type="EMBL" id="KAE9961653.1"/>
    </source>
</evidence>
<dbReference type="EMBL" id="WNWS01001559">
    <property type="protein sequence ID" value="KAE9961653.1"/>
    <property type="molecule type" value="Genomic_DNA"/>
</dbReference>
<sequence length="123" mass="13889">MAAEHAFGAWFGIFHPLSPGWTQENRHMDRSGNNEHLPMLFDQISVLRSLHNLSLLADSFRTLFRTAPMILSKLRMLSADTRTIKQAITIGVETNVRAANEVCGDNEVLHSIHDNRSSLLHEI</sequence>
<name>A0A8H3U2A4_VENIN</name>
<proteinExistence type="predicted"/>
<gene>
    <name evidence="1" type="ORF">EG328_002110</name>
</gene>
<protein>
    <submittedName>
        <fullName evidence="1">Uncharacterized protein</fullName>
    </submittedName>
</protein>
<comment type="caution">
    <text evidence="1">The sequence shown here is derived from an EMBL/GenBank/DDBJ whole genome shotgun (WGS) entry which is preliminary data.</text>
</comment>
<evidence type="ECO:0000313" key="2">
    <source>
        <dbReference type="Proteomes" id="UP000447873"/>
    </source>
</evidence>
<dbReference type="AlphaFoldDB" id="A0A8H3U2A4"/>
<accession>A0A8H3U2A4</accession>
<dbReference type="Proteomes" id="UP000447873">
    <property type="component" value="Unassembled WGS sequence"/>
</dbReference>
<organism evidence="1 2">
    <name type="scientific">Venturia inaequalis</name>
    <name type="common">Apple scab fungus</name>
    <dbReference type="NCBI Taxonomy" id="5025"/>
    <lineage>
        <taxon>Eukaryota</taxon>
        <taxon>Fungi</taxon>
        <taxon>Dikarya</taxon>
        <taxon>Ascomycota</taxon>
        <taxon>Pezizomycotina</taxon>
        <taxon>Dothideomycetes</taxon>
        <taxon>Pleosporomycetidae</taxon>
        <taxon>Venturiales</taxon>
        <taxon>Venturiaceae</taxon>
        <taxon>Venturia</taxon>
    </lineage>
</organism>